<reference evidence="1" key="1">
    <citation type="submission" date="2018-02" db="EMBL/GenBank/DDBJ databases">
        <title>Rhizophora mucronata_Transcriptome.</title>
        <authorList>
            <person name="Meera S.P."/>
            <person name="Sreeshan A."/>
            <person name="Augustine A."/>
        </authorList>
    </citation>
    <scope>NUCLEOTIDE SEQUENCE</scope>
    <source>
        <tissue evidence="1">Leaf</tissue>
    </source>
</reference>
<name>A0A2P2QYU0_RHIMU</name>
<proteinExistence type="predicted"/>
<dbReference type="AlphaFoldDB" id="A0A2P2QYU0"/>
<dbReference type="EMBL" id="GGEC01091668">
    <property type="protein sequence ID" value="MBX72152.1"/>
    <property type="molecule type" value="Transcribed_RNA"/>
</dbReference>
<accession>A0A2P2QYU0</accession>
<sequence>MELYWWLCFPCYTISLLSFNW</sequence>
<organism evidence="1">
    <name type="scientific">Rhizophora mucronata</name>
    <name type="common">Asiatic mangrove</name>
    <dbReference type="NCBI Taxonomy" id="61149"/>
    <lineage>
        <taxon>Eukaryota</taxon>
        <taxon>Viridiplantae</taxon>
        <taxon>Streptophyta</taxon>
        <taxon>Embryophyta</taxon>
        <taxon>Tracheophyta</taxon>
        <taxon>Spermatophyta</taxon>
        <taxon>Magnoliopsida</taxon>
        <taxon>eudicotyledons</taxon>
        <taxon>Gunneridae</taxon>
        <taxon>Pentapetalae</taxon>
        <taxon>rosids</taxon>
        <taxon>fabids</taxon>
        <taxon>Malpighiales</taxon>
        <taxon>Rhizophoraceae</taxon>
        <taxon>Rhizophora</taxon>
    </lineage>
</organism>
<protein>
    <submittedName>
        <fullName evidence="1">Uncharacterized protein</fullName>
    </submittedName>
</protein>
<evidence type="ECO:0000313" key="1">
    <source>
        <dbReference type="EMBL" id="MBX72152.1"/>
    </source>
</evidence>